<name>A0A7T8JVA8_CALRO</name>
<gene>
    <name evidence="1" type="ORF">FKW44_021670</name>
</gene>
<dbReference type="EMBL" id="CP045905">
    <property type="protein sequence ID" value="QQP36537.1"/>
    <property type="molecule type" value="Genomic_DNA"/>
</dbReference>
<dbReference type="AlphaFoldDB" id="A0A7T8JVA8"/>
<accession>A0A7T8JVA8</accession>
<dbReference type="Proteomes" id="UP000595437">
    <property type="component" value="Chromosome 16"/>
</dbReference>
<protein>
    <submittedName>
        <fullName evidence="1">Uncharacterized protein</fullName>
    </submittedName>
</protein>
<keyword evidence="2" id="KW-1185">Reference proteome</keyword>
<reference evidence="2" key="1">
    <citation type="submission" date="2021-01" db="EMBL/GenBank/DDBJ databases">
        <title>Caligus Genome Assembly.</title>
        <authorList>
            <person name="Gallardo-Escarate C."/>
        </authorList>
    </citation>
    <scope>NUCLEOTIDE SEQUENCE [LARGE SCALE GENOMIC DNA]</scope>
</reference>
<evidence type="ECO:0000313" key="1">
    <source>
        <dbReference type="EMBL" id="QQP36537.1"/>
    </source>
</evidence>
<organism evidence="1 2">
    <name type="scientific">Caligus rogercresseyi</name>
    <name type="common">Sea louse</name>
    <dbReference type="NCBI Taxonomy" id="217165"/>
    <lineage>
        <taxon>Eukaryota</taxon>
        <taxon>Metazoa</taxon>
        <taxon>Ecdysozoa</taxon>
        <taxon>Arthropoda</taxon>
        <taxon>Crustacea</taxon>
        <taxon>Multicrustacea</taxon>
        <taxon>Hexanauplia</taxon>
        <taxon>Copepoda</taxon>
        <taxon>Siphonostomatoida</taxon>
        <taxon>Caligidae</taxon>
        <taxon>Caligus</taxon>
    </lineage>
</organism>
<proteinExistence type="predicted"/>
<sequence length="85" mass="9979">DTFPSPLLREWVPTPRRLRQRSSFPHLFVRELPVPLFVNDSLPLSSSLESLPIPRLRPSSSFLRLQHRAPRPPLREWSLPLVFMN</sequence>
<feature type="non-terminal residue" evidence="1">
    <location>
        <position position="1"/>
    </location>
</feature>
<evidence type="ECO:0000313" key="2">
    <source>
        <dbReference type="Proteomes" id="UP000595437"/>
    </source>
</evidence>